<reference evidence="1" key="2">
    <citation type="submission" date="2022-06" db="UniProtKB">
        <authorList>
            <consortium name="EnsemblMetazoa"/>
        </authorList>
    </citation>
    <scope>IDENTIFICATION</scope>
    <source>
        <strain evidence="1">PS312</strain>
    </source>
</reference>
<dbReference type="Proteomes" id="UP000005239">
    <property type="component" value="Unassembled WGS sequence"/>
</dbReference>
<protein>
    <submittedName>
        <fullName evidence="1">Uncharacterized protein</fullName>
    </submittedName>
</protein>
<sequence length="71" mass="8149">MSPLLLMLFVLLGTTSAQWGGYYGGYGGYYPSYSYGYGYAYPYYGCIGLIRCARINRHRRLLWRLGYPARA</sequence>
<organism evidence="1 2">
    <name type="scientific">Pristionchus pacificus</name>
    <name type="common">Parasitic nematode worm</name>
    <dbReference type="NCBI Taxonomy" id="54126"/>
    <lineage>
        <taxon>Eukaryota</taxon>
        <taxon>Metazoa</taxon>
        <taxon>Ecdysozoa</taxon>
        <taxon>Nematoda</taxon>
        <taxon>Chromadorea</taxon>
        <taxon>Rhabditida</taxon>
        <taxon>Rhabditina</taxon>
        <taxon>Diplogasteromorpha</taxon>
        <taxon>Diplogasteroidea</taxon>
        <taxon>Neodiplogasteridae</taxon>
        <taxon>Pristionchus</taxon>
    </lineage>
</organism>
<proteinExistence type="predicted"/>
<accession>A0A2A6CKF7</accession>
<evidence type="ECO:0000313" key="1">
    <source>
        <dbReference type="EnsemblMetazoa" id="PPA41129.1"/>
    </source>
</evidence>
<keyword evidence="2" id="KW-1185">Reference proteome</keyword>
<accession>A0A8R1UXJ7</accession>
<gene>
    <name evidence="1" type="primary">WBGene00279498</name>
</gene>
<dbReference type="EnsemblMetazoa" id="PPA41129.1">
    <property type="protein sequence ID" value="PPA41129.1"/>
    <property type="gene ID" value="WBGene00279498"/>
</dbReference>
<dbReference type="AlphaFoldDB" id="A0A2A6CKF7"/>
<reference evidence="2" key="1">
    <citation type="journal article" date="2008" name="Nat. Genet.">
        <title>The Pristionchus pacificus genome provides a unique perspective on nematode lifestyle and parasitism.</title>
        <authorList>
            <person name="Dieterich C."/>
            <person name="Clifton S.W."/>
            <person name="Schuster L.N."/>
            <person name="Chinwalla A."/>
            <person name="Delehaunty K."/>
            <person name="Dinkelacker I."/>
            <person name="Fulton L."/>
            <person name="Fulton R."/>
            <person name="Godfrey J."/>
            <person name="Minx P."/>
            <person name="Mitreva M."/>
            <person name="Roeseler W."/>
            <person name="Tian H."/>
            <person name="Witte H."/>
            <person name="Yang S.P."/>
            <person name="Wilson R.K."/>
            <person name="Sommer R.J."/>
        </authorList>
    </citation>
    <scope>NUCLEOTIDE SEQUENCE [LARGE SCALE GENOMIC DNA]</scope>
    <source>
        <strain evidence="2">PS312</strain>
    </source>
</reference>
<evidence type="ECO:0000313" key="2">
    <source>
        <dbReference type="Proteomes" id="UP000005239"/>
    </source>
</evidence>
<name>A0A2A6CKF7_PRIPA</name>